<dbReference type="Proteomes" id="UP000218231">
    <property type="component" value="Unassembled WGS sequence"/>
</dbReference>
<dbReference type="OrthoDB" id="5786419at2759"/>
<feature type="chain" id="PRO_5012223394" description="PLAT domain-containing protein" evidence="1">
    <location>
        <begin position="21"/>
        <end position="128"/>
    </location>
</feature>
<protein>
    <recommendedName>
        <fullName evidence="4">PLAT domain-containing protein</fullName>
    </recommendedName>
</protein>
<proteinExistence type="predicted"/>
<sequence length="128" mass="14821">MSYSVAYAVIFLCIVFEANALWCNVTLKFENDGHQKARVDVVIPGMELESDPIFFNQYKDKKHVTVTGENCEKAPWIFTTKQYDPKQEKWIVKKTVKVRYAGNGWVRGVIKDNYDLIFLDRYGVITSS</sequence>
<evidence type="ECO:0000313" key="2">
    <source>
        <dbReference type="EMBL" id="PAV64780.1"/>
    </source>
</evidence>
<dbReference type="AlphaFoldDB" id="A0A2A2JSZ6"/>
<gene>
    <name evidence="2" type="ORF">WR25_26266</name>
</gene>
<evidence type="ECO:0008006" key="4">
    <source>
        <dbReference type="Google" id="ProtNLM"/>
    </source>
</evidence>
<dbReference type="EMBL" id="LIAE01010240">
    <property type="protein sequence ID" value="PAV64780.1"/>
    <property type="molecule type" value="Genomic_DNA"/>
</dbReference>
<comment type="caution">
    <text evidence="2">The sequence shown here is derived from an EMBL/GenBank/DDBJ whole genome shotgun (WGS) entry which is preliminary data.</text>
</comment>
<name>A0A2A2JSZ6_9BILA</name>
<reference evidence="2 3" key="1">
    <citation type="journal article" date="2017" name="Curr. Biol.">
        <title>Genome architecture and evolution of a unichromosomal asexual nematode.</title>
        <authorList>
            <person name="Fradin H."/>
            <person name="Zegar C."/>
            <person name="Gutwein M."/>
            <person name="Lucas J."/>
            <person name="Kovtun M."/>
            <person name="Corcoran D."/>
            <person name="Baugh L.R."/>
            <person name="Kiontke K."/>
            <person name="Gunsalus K."/>
            <person name="Fitch D.H."/>
            <person name="Piano F."/>
        </authorList>
    </citation>
    <scope>NUCLEOTIDE SEQUENCE [LARGE SCALE GENOMIC DNA]</scope>
    <source>
        <strain evidence="2">PF1309</strain>
    </source>
</reference>
<evidence type="ECO:0000313" key="3">
    <source>
        <dbReference type="Proteomes" id="UP000218231"/>
    </source>
</evidence>
<keyword evidence="1" id="KW-0732">Signal</keyword>
<evidence type="ECO:0000256" key="1">
    <source>
        <dbReference type="SAM" id="SignalP"/>
    </source>
</evidence>
<feature type="signal peptide" evidence="1">
    <location>
        <begin position="1"/>
        <end position="20"/>
    </location>
</feature>
<keyword evidence="3" id="KW-1185">Reference proteome</keyword>
<accession>A0A2A2JSZ6</accession>
<dbReference type="STRING" id="2018661.A0A2A2JSZ6"/>
<organism evidence="2 3">
    <name type="scientific">Diploscapter pachys</name>
    <dbReference type="NCBI Taxonomy" id="2018661"/>
    <lineage>
        <taxon>Eukaryota</taxon>
        <taxon>Metazoa</taxon>
        <taxon>Ecdysozoa</taxon>
        <taxon>Nematoda</taxon>
        <taxon>Chromadorea</taxon>
        <taxon>Rhabditida</taxon>
        <taxon>Rhabditina</taxon>
        <taxon>Rhabditomorpha</taxon>
        <taxon>Rhabditoidea</taxon>
        <taxon>Rhabditidae</taxon>
        <taxon>Diploscapter</taxon>
    </lineage>
</organism>